<feature type="region of interest" description="Disordered" evidence="1">
    <location>
        <begin position="1"/>
        <end position="62"/>
    </location>
</feature>
<organism evidence="2">
    <name type="scientific">Sesamum radiatum</name>
    <name type="common">Black benniseed</name>
    <dbReference type="NCBI Taxonomy" id="300843"/>
    <lineage>
        <taxon>Eukaryota</taxon>
        <taxon>Viridiplantae</taxon>
        <taxon>Streptophyta</taxon>
        <taxon>Embryophyta</taxon>
        <taxon>Tracheophyta</taxon>
        <taxon>Spermatophyta</taxon>
        <taxon>Magnoliopsida</taxon>
        <taxon>eudicotyledons</taxon>
        <taxon>Gunneridae</taxon>
        <taxon>Pentapetalae</taxon>
        <taxon>asterids</taxon>
        <taxon>lamiids</taxon>
        <taxon>Lamiales</taxon>
        <taxon>Pedaliaceae</taxon>
        <taxon>Sesamum</taxon>
    </lineage>
</organism>
<accession>A0AAW2JKH2</accession>
<gene>
    <name evidence="2" type="ORF">Sradi_6857100</name>
</gene>
<feature type="compositionally biased region" description="Polar residues" evidence="1">
    <location>
        <begin position="41"/>
        <end position="52"/>
    </location>
</feature>
<feature type="compositionally biased region" description="Basic and acidic residues" evidence="1">
    <location>
        <begin position="1"/>
        <end position="12"/>
    </location>
</feature>
<comment type="caution">
    <text evidence="2">The sequence shown here is derived from an EMBL/GenBank/DDBJ whole genome shotgun (WGS) entry which is preliminary data.</text>
</comment>
<name>A0AAW2JKH2_SESRA</name>
<reference evidence="2" key="2">
    <citation type="journal article" date="2024" name="Plant">
        <title>Genomic evolution and insights into agronomic trait innovations of Sesamum species.</title>
        <authorList>
            <person name="Miao H."/>
            <person name="Wang L."/>
            <person name="Qu L."/>
            <person name="Liu H."/>
            <person name="Sun Y."/>
            <person name="Le M."/>
            <person name="Wang Q."/>
            <person name="Wei S."/>
            <person name="Zheng Y."/>
            <person name="Lin W."/>
            <person name="Duan Y."/>
            <person name="Cao H."/>
            <person name="Xiong S."/>
            <person name="Wang X."/>
            <person name="Wei L."/>
            <person name="Li C."/>
            <person name="Ma Q."/>
            <person name="Ju M."/>
            <person name="Zhao R."/>
            <person name="Li G."/>
            <person name="Mu C."/>
            <person name="Tian Q."/>
            <person name="Mei H."/>
            <person name="Zhang T."/>
            <person name="Gao T."/>
            <person name="Zhang H."/>
        </authorList>
    </citation>
    <scope>NUCLEOTIDE SEQUENCE</scope>
    <source>
        <strain evidence="2">G02</strain>
    </source>
</reference>
<dbReference type="EMBL" id="JACGWJ010000103">
    <property type="protein sequence ID" value="KAL0294977.1"/>
    <property type="molecule type" value="Genomic_DNA"/>
</dbReference>
<evidence type="ECO:0000313" key="2">
    <source>
        <dbReference type="EMBL" id="KAL0294977.1"/>
    </source>
</evidence>
<protein>
    <submittedName>
        <fullName evidence="2">Uncharacterized protein</fullName>
    </submittedName>
</protein>
<reference evidence="2" key="1">
    <citation type="submission" date="2020-06" db="EMBL/GenBank/DDBJ databases">
        <authorList>
            <person name="Li T."/>
            <person name="Hu X."/>
            <person name="Zhang T."/>
            <person name="Song X."/>
            <person name="Zhang H."/>
            <person name="Dai N."/>
            <person name="Sheng W."/>
            <person name="Hou X."/>
            <person name="Wei L."/>
        </authorList>
    </citation>
    <scope>NUCLEOTIDE SEQUENCE</scope>
    <source>
        <strain evidence="2">G02</strain>
        <tissue evidence="2">Leaf</tissue>
    </source>
</reference>
<sequence>MNRGEARLKGEKPVNTLNHSEPQKEVERTSPRQGAGGKSQAKYNANMSQHSSLIPFENGFIP</sequence>
<proteinExistence type="predicted"/>
<dbReference type="AlphaFoldDB" id="A0AAW2JKH2"/>
<evidence type="ECO:0000256" key="1">
    <source>
        <dbReference type="SAM" id="MobiDB-lite"/>
    </source>
</evidence>
<feature type="compositionally biased region" description="Basic and acidic residues" evidence="1">
    <location>
        <begin position="21"/>
        <end position="30"/>
    </location>
</feature>